<dbReference type="AlphaFoldDB" id="A0AA38HZQ9"/>
<evidence type="ECO:0000259" key="1">
    <source>
        <dbReference type="PROSITE" id="PS50097"/>
    </source>
</evidence>
<dbReference type="InterPro" id="IPR011705">
    <property type="entry name" value="BACK"/>
</dbReference>
<dbReference type="GO" id="GO:0005737">
    <property type="term" value="C:cytoplasm"/>
    <property type="evidence" value="ECO:0007669"/>
    <property type="project" value="TreeGrafter"/>
</dbReference>
<dbReference type="Pfam" id="PF07707">
    <property type="entry name" value="BACK"/>
    <property type="match status" value="1"/>
</dbReference>
<dbReference type="PANTHER" id="PTHR46306:SF1">
    <property type="entry name" value="BTB_POZ DOMAIN-CONTAINING PROTEIN 9"/>
    <property type="match status" value="1"/>
</dbReference>
<dbReference type="SUPFAM" id="SSF49785">
    <property type="entry name" value="Galactose-binding domain-like"/>
    <property type="match status" value="2"/>
</dbReference>
<dbReference type="SUPFAM" id="SSF54695">
    <property type="entry name" value="POZ domain"/>
    <property type="match status" value="1"/>
</dbReference>
<dbReference type="InterPro" id="IPR008979">
    <property type="entry name" value="Galactose-bd-like_sf"/>
</dbReference>
<dbReference type="InterPro" id="IPR000210">
    <property type="entry name" value="BTB/POZ_dom"/>
</dbReference>
<proteinExistence type="predicted"/>
<dbReference type="SMART" id="SM00225">
    <property type="entry name" value="BTB"/>
    <property type="match status" value="1"/>
</dbReference>
<evidence type="ECO:0000313" key="2">
    <source>
        <dbReference type="EMBL" id="KAJ3646549.1"/>
    </source>
</evidence>
<dbReference type="InterPro" id="IPR011333">
    <property type="entry name" value="SKP1/BTB/POZ_sf"/>
</dbReference>
<dbReference type="EMBL" id="JALNTZ010000007">
    <property type="protein sequence ID" value="KAJ3646549.1"/>
    <property type="molecule type" value="Genomic_DNA"/>
</dbReference>
<dbReference type="PANTHER" id="PTHR46306">
    <property type="entry name" value="BTB/POZ DOMAIN-CONTAINING PROTEIN 9"/>
    <property type="match status" value="1"/>
</dbReference>
<comment type="caution">
    <text evidence="2">The sequence shown here is derived from an EMBL/GenBank/DDBJ whole genome shotgun (WGS) entry which is preliminary data.</text>
</comment>
<dbReference type="PROSITE" id="PS50097">
    <property type="entry name" value="BTB"/>
    <property type="match status" value="1"/>
</dbReference>
<dbReference type="Gene3D" id="2.60.120.260">
    <property type="entry name" value="Galactose-binding domain-like"/>
    <property type="match status" value="2"/>
</dbReference>
<dbReference type="SMART" id="SM00875">
    <property type="entry name" value="BACK"/>
    <property type="match status" value="1"/>
</dbReference>
<keyword evidence="3" id="KW-1185">Reference proteome</keyword>
<organism evidence="2 3">
    <name type="scientific">Zophobas morio</name>
    <dbReference type="NCBI Taxonomy" id="2755281"/>
    <lineage>
        <taxon>Eukaryota</taxon>
        <taxon>Metazoa</taxon>
        <taxon>Ecdysozoa</taxon>
        <taxon>Arthropoda</taxon>
        <taxon>Hexapoda</taxon>
        <taxon>Insecta</taxon>
        <taxon>Pterygota</taxon>
        <taxon>Neoptera</taxon>
        <taxon>Endopterygota</taxon>
        <taxon>Coleoptera</taxon>
        <taxon>Polyphaga</taxon>
        <taxon>Cucujiformia</taxon>
        <taxon>Tenebrionidae</taxon>
        <taxon>Zophobas</taxon>
    </lineage>
</organism>
<name>A0AA38HZQ9_9CUCU</name>
<protein>
    <recommendedName>
        <fullName evidence="1">BTB domain-containing protein</fullName>
    </recommendedName>
</protein>
<feature type="domain" description="BTB" evidence="1">
    <location>
        <begin position="22"/>
        <end position="90"/>
    </location>
</feature>
<dbReference type="Proteomes" id="UP001168821">
    <property type="component" value="Unassembled WGS sequence"/>
</dbReference>
<dbReference type="Gene3D" id="3.30.710.10">
    <property type="entry name" value="Potassium Channel Kv1.1, Chain A"/>
    <property type="match status" value="1"/>
</dbReference>
<accession>A0AA38HZQ9</accession>
<reference evidence="2" key="1">
    <citation type="journal article" date="2023" name="G3 (Bethesda)">
        <title>Whole genome assemblies of Zophobas morio and Tenebrio molitor.</title>
        <authorList>
            <person name="Kaur S."/>
            <person name="Stinson S.A."/>
            <person name="diCenzo G.C."/>
        </authorList>
    </citation>
    <scope>NUCLEOTIDE SEQUENCE</scope>
    <source>
        <strain evidence="2">QUZm001</strain>
    </source>
</reference>
<evidence type="ECO:0000313" key="3">
    <source>
        <dbReference type="Proteomes" id="UP001168821"/>
    </source>
</evidence>
<dbReference type="InterPro" id="IPR052407">
    <property type="entry name" value="BTB_POZ_domain_cont_9"/>
</dbReference>
<gene>
    <name evidence="2" type="ORF">Zmor_024133</name>
</gene>
<sequence length="548" mass="62979">MTGCNSNIHGHIASLYLNEKYSDVVLIANEKRLPAHKAVLAVRSEYFDKLLFGGLQESSQKEIQLNDASSSEAFELFLEYMYTDSISIAPKNIDLSLEVLILAHKYCMEDLQNTLIIKLVEAVDLDKIATILNISNMYRFNVLKEACLMFLDSNALDFLRNFDVSELSQESIIEILKRDTFYAPETELFKTVVKWRERNKDVGDSVLKCIRLPWISAQDLMSVVWPTGLVENDVLLKAVAQSLCVKPKEVPSRGRRILDSNVAREEDKAEVLTNHKSRLLSAIEPRDCERQKIDQGIVIKLGVPSFINSIRMRLYSNHDEYYSYYVEVTIDGRNWKKIIDYTGYVCRDTQFLCFEGQVVQYIKVVGKYSNVNELCLVSFEATYLSQGPLVIGGLIRPNSNIAIEKLGATVIEGNHGEHLLWCGEKDLDYRDGYAYHLIGTDTEGIVIQLNQPYIISSMILLLYDLDFIVYRYFVETSVDNENWELLFDRRDEDHQSGEIITFDERPVVFIRIKGTYSSAEDDQFRIFHFECPAMVKVKTAWPEEILED</sequence>
<dbReference type="Gene3D" id="1.25.40.420">
    <property type="match status" value="1"/>
</dbReference>
<dbReference type="Pfam" id="PF00651">
    <property type="entry name" value="BTB"/>
    <property type="match status" value="1"/>
</dbReference>